<keyword evidence="2" id="KW-1133">Transmembrane helix</keyword>
<evidence type="ECO:0000256" key="2">
    <source>
        <dbReference type="SAM" id="Phobius"/>
    </source>
</evidence>
<name>A0A8J4QJB9_9ROSI</name>
<dbReference type="AlphaFoldDB" id="A0A8J4QJB9"/>
<keyword evidence="2" id="KW-0812">Transmembrane</keyword>
<evidence type="ECO:0000313" key="4">
    <source>
        <dbReference type="Proteomes" id="UP000737018"/>
    </source>
</evidence>
<dbReference type="EMBL" id="JRKL02004362">
    <property type="protein sequence ID" value="KAF3952762.1"/>
    <property type="molecule type" value="Genomic_DNA"/>
</dbReference>
<accession>A0A8J4QJB9</accession>
<keyword evidence="2" id="KW-0472">Membrane</keyword>
<evidence type="ECO:0000313" key="3">
    <source>
        <dbReference type="EMBL" id="KAF3952762.1"/>
    </source>
</evidence>
<keyword evidence="4" id="KW-1185">Reference proteome</keyword>
<feature type="transmembrane region" description="Helical" evidence="2">
    <location>
        <begin position="87"/>
        <end position="107"/>
    </location>
</feature>
<comment type="caution">
    <text evidence="3">The sequence shown here is derived from an EMBL/GenBank/DDBJ whole genome shotgun (WGS) entry which is preliminary data.</text>
</comment>
<dbReference type="Proteomes" id="UP000737018">
    <property type="component" value="Unassembled WGS sequence"/>
</dbReference>
<dbReference type="OrthoDB" id="308383at2759"/>
<proteinExistence type="predicted"/>
<reference evidence="3" key="1">
    <citation type="submission" date="2020-03" db="EMBL/GenBank/DDBJ databases">
        <title>Castanea mollissima Vanexum genome sequencing.</title>
        <authorList>
            <person name="Staton M."/>
        </authorList>
    </citation>
    <scope>NUCLEOTIDE SEQUENCE</scope>
    <source>
        <tissue evidence="3">Leaf</tissue>
    </source>
</reference>
<gene>
    <name evidence="3" type="ORF">CMV_021719</name>
</gene>
<sequence length="108" mass="11531">MDGQVEKNCGPSDLVALAEPVHAPGPSTDGDEEDSHGAGTIAGDPTSVSDQSEPARWGFVLEDRHVPHTRHPWLLPYLSFMNNSRSFSMSLSASSLVAGFVFVAFVFG</sequence>
<feature type="region of interest" description="Disordered" evidence="1">
    <location>
        <begin position="1"/>
        <end position="54"/>
    </location>
</feature>
<evidence type="ECO:0000256" key="1">
    <source>
        <dbReference type="SAM" id="MobiDB-lite"/>
    </source>
</evidence>
<protein>
    <submittedName>
        <fullName evidence="3">Uncharacterized protein</fullName>
    </submittedName>
</protein>
<organism evidence="3 4">
    <name type="scientific">Castanea mollissima</name>
    <name type="common">Chinese chestnut</name>
    <dbReference type="NCBI Taxonomy" id="60419"/>
    <lineage>
        <taxon>Eukaryota</taxon>
        <taxon>Viridiplantae</taxon>
        <taxon>Streptophyta</taxon>
        <taxon>Embryophyta</taxon>
        <taxon>Tracheophyta</taxon>
        <taxon>Spermatophyta</taxon>
        <taxon>Magnoliopsida</taxon>
        <taxon>eudicotyledons</taxon>
        <taxon>Gunneridae</taxon>
        <taxon>Pentapetalae</taxon>
        <taxon>rosids</taxon>
        <taxon>fabids</taxon>
        <taxon>Fagales</taxon>
        <taxon>Fagaceae</taxon>
        <taxon>Castanea</taxon>
    </lineage>
</organism>